<keyword evidence="3" id="KW-1185">Reference proteome</keyword>
<evidence type="ECO:0000313" key="2">
    <source>
        <dbReference type="EMBL" id="KAH3740634.1"/>
    </source>
</evidence>
<organism evidence="2 3">
    <name type="scientific">Dreissena polymorpha</name>
    <name type="common">Zebra mussel</name>
    <name type="synonym">Mytilus polymorpha</name>
    <dbReference type="NCBI Taxonomy" id="45954"/>
    <lineage>
        <taxon>Eukaryota</taxon>
        <taxon>Metazoa</taxon>
        <taxon>Spiralia</taxon>
        <taxon>Lophotrochozoa</taxon>
        <taxon>Mollusca</taxon>
        <taxon>Bivalvia</taxon>
        <taxon>Autobranchia</taxon>
        <taxon>Heteroconchia</taxon>
        <taxon>Euheterodonta</taxon>
        <taxon>Imparidentia</taxon>
        <taxon>Neoheterodontei</taxon>
        <taxon>Myida</taxon>
        <taxon>Dreissenoidea</taxon>
        <taxon>Dreissenidae</taxon>
        <taxon>Dreissena</taxon>
    </lineage>
</organism>
<proteinExistence type="predicted"/>
<dbReference type="EMBL" id="JAIWYP010000011">
    <property type="protein sequence ID" value="KAH3740634.1"/>
    <property type="molecule type" value="Genomic_DNA"/>
</dbReference>
<evidence type="ECO:0000313" key="3">
    <source>
        <dbReference type="Proteomes" id="UP000828390"/>
    </source>
</evidence>
<comment type="caution">
    <text evidence="2">The sequence shown here is derived from an EMBL/GenBank/DDBJ whole genome shotgun (WGS) entry which is preliminary data.</text>
</comment>
<keyword evidence="1" id="KW-0732">Signal</keyword>
<reference evidence="2" key="2">
    <citation type="submission" date="2020-11" db="EMBL/GenBank/DDBJ databases">
        <authorList>
            <person name="McCartney M.A."/>
            <person name="Auch B."/>
            <person name="Kono T."/>
            <person name="Mallez S."/>
            <person name="Becker A."/>
            <person name="Gohl D.M."/>
            <person name="Silverstein K.A.T."/>
            <person name="Koren S."/>
            <person name="Bechman K.B."/>
            <person name="Herman A."/>
            <person name="Abrahante J.E."/>
            <person name="Garbe J."/>
        </authorList>
    </citation>
    <scope>NUCLEOTIDE SEQUENCE</scope>
    <source>
        <strain evidence="2">Duluth1</strain>
        <tissue evidence="2">Whole animal</tissue>
    </source>
</reference>
<protein>
    <submittedName>
        <fullName evidence="2">Uncharacterized protein</fullName>
    </submittedName>
</protein>
<dbReference type="Proteomes" id="UP000828390">
    <property type="component" value="Unassembled WGS sequence"/>
</dbReference>
<gene>
    <name evidence="2" type="ORF">DPMN_047343</name>
</gene>
<dbReference type="AlphaFoldDB" id="A0A9D4I1C0"/>
<sequence length="55" mass="6373">MKAFIVLFVVGAACAYKFDFTDDYFTEAFVNYHNARTDVTWKVISILIKLLLMDC</sequence>
<reference evidence="2" key="1">
    <citation type="journal article" date="2019" name="bioRxiv">
        <title>The Genome of the Zebra Mussel, Dreissena polymorpha: A Resource for Invasive Species Research.</title>
        <authorList>
            <person name="McCartney M.A."/>
            <person name="Auch B."/>
            <person name="Kono T."/>
            <person name="Mallez S."/>
            <person name="Zhang Y."/>
            <person name="Obille A."/>
            <person name="Becker A."/>
            <person name="Abrahante J.E."/>
            <person name="Garbe J."/>
            <person name="Badalamenti J.P."/>
            <person name="Herman A."/>
            <person name="Mangelson H."/>
            <person name="Liachko I."/>
            <person name="Sullivan S."/>
            <person name="Sone E.D."/>
            <person name="Koren S."/>
            <person name="Silverstein K.A.T."/>
            <person name="Beckman K.B."/>
            <person name="Gohl D.M."/>
        </authorList>
    </citation>
    <scope>NUCLEOTIDE SEQUENCE</scope>
    <source>
        <strain evidence="2">Duluth1</strain>
        <tissue evidence="2">Whole animal</tissue>
    </source>
</reference>
<accession>A0A9D4I1C0</accession>
<evidence type="ECO:0000256" key="1">
    <source>
        <dbReference type="SAM" id="SignalP"/>
    </source>
</evidence>
<feature type="chain" id="PRO_5038898986" evidence="1">
    <location>
        <begin position="16"/>
        <end position="55"/>
    </location>
</feature>
<name>A0A9D4I1C0_DREPO</name>
<feature type="signal peptide" evidence="1">
    <location>
        <begin position="1"/>
        <end position="15"/>
    </location>
</feature>